<evidence type="ECO:0000259" key="2">
    <source>
        <dbReference type="Pfam" id="PF00096"/>
    </source>
</evidence>
<dbReference type="AlphaFoldDB" id="A0A8H7P3V6"/>
<feature type="region of interest" description="Disordered" evidence="1">
    <location>
        <begin position="118"/>
        <end position="138"/>
    </location>
</feature>
<feature type="region of interest" description="Disordered" evidence="1">
    <location>
        <begin position="159"/>
        <end position="185"/>
    </location>
</feature>
<evidence type="ECO:0000313" key="3">
    <source>
        <dbReference type="EMBL" id="KAF9815671.1"/>
    </source>
</evidence>
<protein>
    <recommendedName>
        <fullName evidence="2">C2H2-type domain-containing protein</fullName>
    </recommendedName>
</protein>
<evidence type="ECO:0000313" key="4">
    <source>
        <dbReference type="Proteomes" id="UP000639403"/>
    </source>
</evidence>
<name>A0A8H7P3V6_9APHY</name>
<accession>A0A8H7P3V6</accession>
<reference evidence="3" key="2">
    <citation type="journal article" name="Front. Microbiol.">
        <title>Degradative Capacity of Two Strains of Rhodonia placenta: From Phenotype to Genotype.</title>
        <authorList>
            <person name="Kolle M."/>
            <person name="Horta M.A.C."/>
            <person name="Nowrousian M."/>
            <person name="Ohm R.A."/>
            <person name="Benz J.P."/>
            <person name="Pilgard A."/>
        </authorList>
    </citation>
    <scope>NUCLEOTIDE SEQUENCE</scope>
    <source>
        <strain evidence="3">FPRL280</strain>
    </source>
</reference>
<dbReference type="Gene3D" id="3.30.160.60">
    <property type="entry name" value="Classic Zinc Finger"/>
    <property type="match status" value="1"/>
</dbReference>
<feature type="compositionally biased region" description="Polar residues" evidence="1">
    <location>
        <begin position="57"/>
        <end position="74"/>
    </location>
</feature>
<dbReference type="Proteomes" id="UP000639403">
    <property type="component" value="Unassembled WGS sequence"/>
</dbReference>
<sequence length="287" mass="31605">MCSTEAFLDKWDIPLANLTAPSGDEQPPMCAEAESMDTVSPMDTLLDPYIVYGGGESISSTSPPLTPHQHSPDSPASEYDSPAMGMGAIMDASDGQRHNPVAGLQEASRTASMTCNKTNTTDEEEGSAHCNCDRRSPENKHASILLSETTESQCRDYRLVSRETQPTRGAKRKSPEDDEYVERPPKKIKCASKTTKCASKKTKRAAKQRQPAKNFPCTRPGCEESFTRPGDLLRHQLGTKSCTTNGEAIPKRYFCGRCRMGFHRRDALARHVGSKKGCTKFLNGKRR</sequence>
<proteinExistence type="predicted"/>
<dbReference type="InterPro" id="IPR013087">
    <property type="entry name" value="Znf_C2H2_type"/>
</dbReference>
<comment type="caution">
    <text evidence="3">The sequence shown here is derived from an EMBL/GenBank/DDBJ whole genome shotgun (WGS) entry which is preliminary data.</text>
</comment>
<gene>
    <name evidence="3" type="ORF">IEO21_04461</name>
</gene>
<evidence type="ECO:0000256" key="1">
    <source>
        <dbReference type="SAM" id="MobiDB-lite"/>
    </source>
</evidence>
<dbReference type="Pfam" id="PF00096">
    <property type="entry name" value="zf-C2H2"/>
    <property type="match status" value="1"/>
</dbReference>
<feature type="region of interest" description="Disordered" evidence="1">
    <location>
        <begin position="51"/>
        <end position="85"/>
    </location>
</feature>
<organism evidence="3 4">
    <name type="scientific">Rhodonia placenta</name>
    <dbReference type="NCBI Taxonomy" id="104341"/>
    <lineage>
        <taxon>Eukaryota</taxon>
        <taxon>Fungi</taxon>
        <taxon>Dikarya</taxon>
        <taxon>Basidiomycota</taxon>
        <taxon>Agaricomycotina</taxon>
        <taxon>Agaricomycetes</taxon>
        <taxon>Polyporales</taxon>
        <taxon>Adustoporiaceae</taxon>
        <taxon>Rhodonia</taxon>
    </lineage>
</organism>
<reference evidence="3" key="1">
    <citation type="submission" date="2020-11" db="EMBL/GenBank/DDBJ databases">
        <authorList>
            <person name="Koelle M."/>
            <person name="Horta M.A.C."/>
            <person name="Nowrousian M."/>
            <person name="Ohm R.A."/>
            <person name="Benz P."/>
            <person name="Pilgard A."/>
        </authorList>
    </citation>
    <scope>NUCLEOTIDE SEQUENCE</scope>
    <source>
        <strain evidence="3">FPRL280</strain>
    </source>
</reference>
<feature type="domain" description="C2H2-type" evidence="2">
    <location>
        <begin position="215"/>
        <end position="236"/>
    </location>
</feature>
<dbReference type="EMBL" id="JADOXO010000066">
    <property type="protein sequence ID" value="KAF9815671.1"/>
    <property type="molecule type" value="Genomic_DNA"/>
</dbReference>